<gene>
    <name evidence="1" type="primary">35</name>
    <name evidence="1" type="ORF">PBI_SQUASH_35</name>
</gene>
<dbReference type="Proteomes" id="UP000246514">
    <property type="component" value="Segment"/>
</dbReference>
<sequence length="137" mass="15253">MAYKVTIYENRWAALIQTGDGNRWLKSKADAIKHRAIIIAPRRTGRLAASHRTVQERGRGGRFQSGWRVEAAAPYAAYVHQGTGIHGPGGRGMIIRRMSIPADGHAPGFFGSGRRVIRRSRGQRSQPWLEQAARQVI</sequence>
<keyword evidence="2" id="KW-1185">Reference proteome</keyword>
<name>A0A2U8ULM0_9CAUD</name>
<proteinExistence type="predicted"/>
<dbReference type="EMBL" id="MH153813">
    <property type="protein sequence ID" value="AWN04654.1"/>
    <property type="molecule type" value="Genomic_DNA"/>
</dbReference>
<accession>A0A2U8ULM0</accession>
<dbReference type="GeneID" id="54992301"/>
<reference evidence="1 2" key="1">
    <citation type="submission" date="2018-04" db="EMBL/GenBank/DDBJ databases">
        <authorList>
            <person name="Fournier C.T."/>
            <person name="Kim C.J."/>
            <person name="Romero I.G."/>
            <person name="Sanchez M."/>
            <person name="Do N."/>
            <person name="Wu S."/>
            <person name="Mosier S.A."/>
            <person name="Wang J."/>
            <person name="Lund A."/>
            <person name="Moberg-Parker J."/>
            <person name="Stanton A.-C.J."/>
            <person name="Garlena R.A."/>
            <person name="Russell D.A."/>
            <person name="Pope W.H."/>
            <person name="Jacobs-Sera D."/>
            <person name="Hatfull G.F."/>
        </authorList>
    </citation>
    <scope>NUCLEOTIDE SEQUENCE [LARGE SCALE GENOMIC DNA]</scope>
</reference>
<dbReference type="KEGG" id="vg:54992301"/>
<protein>
    <submittedName>
        <fullName evidence="1">Uncharacterized protein</fullName>
    </submittedName>
</protein>
<evidence type="ECO:0000313" key="1">
    <source>
        <dbReference type="EMBL" id="AWN04654.1"/>
    </source>
</evidence>
<organism evidence="1 2">
    <name type="scientific">Microbacterium phage Squash</name>
    <dbReference type="NCBI Taxonomy" id="2182357"/>
    <lineage>
        <taxon>Viruses</taxon>
        <taxon>Duplodnaviria</taxon>
        <taxon>Heunggongvirae</taxon>
        <taxon>Uroviricota</taxon>
        <taxon>Caudoviricetes</taxon>
        <taxon>Squashvirus</taxon>
        <taxon>Squashvirus squash</taxon>
    </lineage>
</organism>
<dbReference type="RefSeq" id="YP_009801774.1">
    <property type="nucleotide sequence ID" value="NC_047975.1"/>
</dbReference>
<evidence type="ECO:0000313" key="2">
    <source>
        <dbReference type="Proteomes" id="UP000246514"/>
    </source>
</evidence>